<dbReference type="PANTHER" id="PTHR39585">
    <property type="entry name" value="FAD ASSEMBLY FACTOR SDHE"/>
    <property type="match status" value="1"/>
</dbReference>
<evidence type="ECO:0000256" key="1">
    <source>
        <dbReference type="ARBA" id="ARBA00004496"/>
    </source>
</evidence>
<gene>
    <name evidence="6" type="ORF">Q8A57_09840</name>
</gene>
<reference evidence="6" key="2">
    <citation type="submission" date="2023-08" db="EMBL/GenBank/DDBJ databases">
        <authorList>
            <person name="Luo J."/>
        </authorList>
    </citation>
    <scope>NUCLEOTIDE SEQUENCE</scope>
    <source>
        <strain evidence="6">DSM 25064</strain>
    </source>
</reference>
<evidence type="ECO:0000256" key="2">
    <source>
        <dbReference type="ARBA" id="ARBA00008571"/>
    </source>
</evidence>
<evidence type="ECO:0000313" key="6">
    <source>
        <dbReference type="EMBL" id="MDP1521270.1"/>
    </source>
</evidence>
<dbReference type="EMBL" id="JAUUUU010000006">
    <property type="protein sequence ID" value="MDP1521270.1"/>
    <property type="molecule type" value="Genomic_DNA"/>
</dbReference>
<dbReference type="GO" id="GO:0006105">
    <property type="term" value="P:succinate metabolic process"/>
    <property type="evidence" value="ECO:0007669"/>
    <property type="project" value="TreeGrafter"/>
</dbReference>
<keyword evidence="4" id="KW-0963">Cytoplasm</keyword>
<keyword evidence="5" id="KW-0143">Chaperone</keyword>
<evidence type="ECO:0000256" key="5">
    <source>
        <dbReference type="ARBA" id="ARBA00023186"/>
    </source>
</evidence>
<dbReference type="RefSeq" id="WP_305170934.1">
    <property type="nucleotide sequence ID" value="NZ_JAUUUU010000006.1"/>
</dbReference>
<comment type="caution">
    <text evidence="6">The sequence shown here is derived from an EMBL/GenBank/DDBJ whole genome shotgun (WGS) entry which is preliminary data.</text>
</comment>
<dbReference type="GO" id="GO:0005737">
    <property type="term" value="C:cytoplasm"/>
    <property type="evidence" value="ECO:0007669"/>
    <property type="project" value="UniProtKB-SubCell"/>
</dbReference>
<evidence type="ECO:0000313" key="7">
    <source>
        <dbReference type="Proteomes" id="UP001178354"/>
    </source>
</evidence>
<sequence>MDRNRLFWASRRGMLELDLVLLPFLDKIYPDLDEEDKQRYHRLLDCEDQDMFGWFLRREDPEDPDLRRIVTIIRDTRPQTR</sequence>
<name>A0AAW8B8V5_9GAMM</name>
<keyword evidence="7" id="KW-1185">Reference proteome</keyword>
<dbReference type="Pfam" id="PF03937">
    <property type="entry name" value="Sdh5"/>
    <property type="match status" value="1"/>
</dbReference>
<dbReference type="SUPFAM" id="SSF109910">
    <property type="entry name" value="YgfY-like"/>
    <property type="match status" value="1"/>
</dbReference>
<dbReference type="InterPro" id="IPR050531">
    <property type="entry name" value="SdhE_FAD_assembly_factor"/>
</dbReference>
<organism evidence="6 7">
    <name type="scientific">Porticoccus litoralis</name>
    <dbReference type="NCBI Taxonomy" id="434086"/>
    <lineage>
        <taxon>Bacteria</taxon>
        <taxon>Pseudomonadati</taxon>
        <taxon>Pseudomonadota</taxon>
        <taxon>Gammaproteobacteria</taxon>
        <taxon>Cellvibrionales</taxon>
        <taxon>Porticoccaceae</taxon>
        <taxon>Porticoccus</taxon>
    </lineage>
</organism>
<comment type="similarity">
    <text evidence="2">Belongs to the SdhE FAD assembly factor family.</text>
</comment>
<dbReference type="PANTHER" id="PTHR39585:SF1">
    <property type="entry name" value="FAD ASSEMBLY FACTOR SDHE"/>
    <property type="match status" value="1"/>
</dbReference>
<dbReference type="InterPro" id="IPR036714">
    <property type="entry name" value="SDH_sf"/>
</dbReference>
<proteinExistence type="inferred from homology"/>
<evidence type="ECO:0000256" key="4">
    <source>
        <dbReference type="ARBA" id="ARBA00022490"/>
    </source>
</evidence>
<reference evidence="6" key="1">
    <citation type="journal article" date="2010" name="Int. J. Syst. Evol. Microbiol.">
        <title>Porticoccus litoralis gen. nov., sp. nov., a gammaproteobacterium isolated from the Yellow Sea.</title>
        <authorList>
            <person name="Oh H.M."/>
            <person name="Kim H."/>
            <person name="Kim K.M."/>
            <person name="Min G.S."/>
            <person name="Cho J.C."/>
        </authorList>
    </citation>
    <scope>NUCLEOTIDE SEQUENCE</scope>
    <source>
        <strain evidence="6">DSM 25064</strain>
    </source>
</reference>
<dbReference type="Proteomes" id="UP001178354">
    <property type="component" value="Unassembled WGS sequence"/>
</dbReference>
<dbReference type="InterPro" id="IPR005631">
    <property type="entry name" value="SDH"/>
</dbReference>
<dbReference type="AlphaFoldDB" id="A0AAW8B8V5"/>
<dbReference type="Gene3D" id="1.10.150.250">
    <property type="entry name" value="Flavinator of succinate dehydrogenase"/>
    <property type="match status" value="1"/>
</dbReference>
<accession>A0AAW8B8V5</accession>
<evidence type="ECO:0000256" key="3">
    <source>
        <dbReference type="ARBA" id="ARBA00019418"/>
    </source>
</evidence>
<protein>
    <recommendedName>
        <fullName evidence="3">FAD assembly factor SdhE</fullName>
    </recommendedName>
</protein>
<comment type="subcellular location">
    <subcellularLocation>
        <location evidence="1">Cytoplasm</location>
    </subcellularLocation>
</comment>